<organism evidence="2 3">
    <name type="scientific">Streptomyces peucetius</name>
    <dbReference type="NCBI Taxonomy" id="1950"/>
    <lineage>
        <taxon>Bacteria</taxon>
        <taxon>Bacillati</taxon>
        <taxon>Actinomycetota</taxon>
        <taxon>Actinomycetes</taxon>
        <taxon>Kitasatosporales</taxon>
        <taxon>Streptomycetaceae</taxon>
        <taxon>Streptomyces</taxon>
    </lineage>
</organism>
<dbReference type="Gene3D" id="1.10.1740.10">
    <property type="match status" value="1"/>
</dbReference>
<dbReference type="InterPro" id="IPR046531">
    <property type="entry name" value="DUF6596"/>
</dbReference>
<evidence type="ECO:0000313" key="2">
    <source>
        <dbReference type="EMBL" id="UYQ60963.1"/>
    </source>
</evidence>
<dbReference type="InterPro" id="IPR036388">
    <property type="entry name" value="WH-like_DNA-bd_sf"/>
</dbReference>
<dbReference type="Proteomes" id="UP001163878">
    <property type="component" value="Chromosome"/>
</dbReference>
<name>A0ABY6I1U6_STRPE</name>
<dbReference type="Pfam" id="PF20239">
    <property type="entry name" value="DUF6596"/>
    <property type="match status" value="1"/>
</dbReference>
<keyword evidence="3" id="KW-1185">Reference proteome</keyword>
<feature type="domain" description="DUF6596" evidence="1">
    <location>
        <begin position="185"/>
        <end position="277"/>
    </location>
</feature>
<dbReference type="InterPro" id="IPR013324">
    <property type="entry name" value="RNA_pol_sigma_r3/r4-like"/>
</dbReference>
<accession>A0ABY6I1U6</accession>
<dbReference type="SUPFAM" id="SSF88659">
    <property type="entry name" value="Sigma3 and sigma4 domains of RNA polymerase sigma factors"/>
    <property type="match status" value="1"/>
</dbReference>
<dbReference type="SUPFAM" id="SSF88946">
    <property type="entry name" value="Sigma2 domain of RNA polymerase sigma factors"/>
    <property type="match status" value="1"/>
</dbReference>
<evidence type="ECO:0000259" key="1">
    <source>
        <dbReference type="Pfam" id="PF20239"/>
    </source>
</evidence>
<sequence>MTGETAAFVAERTARTSFGRLVALLAAPTGDLELAQDTVAQAFEQALTTWPRDGVPRNPEGWLLRVAQNRQRDVWKSAAHRRNQPLQAATGTGADAVSPLENFDPDAIPDRRLALLFVCAHPAIAANVRTPLMLQTVLGFDSAEIARAYAVPAGAMSQRLVRAKRRIRDARIPFVIPGRQAMPERLPGVLEAIYGCHALAGAERSDGESLAGEALQLAVTTAGLLGDEPEAWSLAALLALAAARATPEGIYLPLDQQDPTRWDHALIARGEEYLRRAERPGRAPGRFQIEAAIQAVHCDRARTGDVDWSALRMLYTALVTVAPSMGSRVAHAAVVGRSESAERGLELLDGLPAEPARFQPFHATRGDLLARLDRRAEAVAAYAEAAALSDDPAARAFLEQRAATLVE</sequence>
<dbReference type="PANTHER" id="PTHR47756:SF2">
    <property type="entry name" value="BLL6612 PROTEIN"/>
    <property type="match status" value="1"/>
</dbReference>
<dbReference type="PANTHER" id="PTHR47756">
    <property type="entry name" value="BLL6612 PROTEIN-RELATED"/>
    <property type="match status" value="1"/>
</dbReference>
<dbReference type="RefSeq" id="WP_264242169.1">
    <property type="nucleotide sequence ID" value="NZ_CP107567.1"/>
</dbReference>
<gene>
    <name evidence="2" type="ORF">OGH68_05420</name>
</gene>
<proteinExistence type="predicted"/>
<evidence type="ECO:0000313" key="3">
    <source>
        <dbReference type="Proteomes" id="UP001163878"/>
    </source>
</evidence>
<reference evidence="2" key="1">
    <citation type="submission" date="2022-10" db="EMBL/GenBank/DDBJ databases">
        <title>Cytochrome P450 Catalyzes Benzene Ring Formation in the Biosynthesis of Trialkyl-Substituted Aromatic Polyketides.</title>
        <authorList>
            <person name="Zhao E."/>
            <person name="Ge H."/>
        </authorList>
    </citation>
    <scope>NUCLEOTIDE SEQUENCE</scope>
    <source>
        <strain evidence="2">NA0869</strain>
    </source>
</reference>
<dbReference type="InterPro" id="IPR013325">
    <property type="entry name" value="RNA_pol_sigma_r2"/>
</dbReference>
<protein>
    <submittedName>
        <fullName evidence="2">RNA polymerase sigma factor</fullName>
    </submittedName>
</protein>
<dbReference type="Gene3D" id="1.10.10.10">
    <property type="entry name" value="Winged helix-like DNA-binding domain superfamily/Winged helix DNA-binding domain"/>
    <property type="match status" value="1"/>
</dbReference>
<dbReference type="EMBL" id="CP107567">
    <property type="protein sequence ID" value="UYQ60963.1"/>
    <property type="molecule type" value="Genomic_DNA"/>
</dbReference>